<accession>A0ABR7NNL8</accession>
<dbReference type="Proteomes" id="UP000647491">
    <property type="component" value="Unassembled WGS sequence"/>
</dbReference>
<gene>
    <name evidence="3" type="ORF">H8708_00495</name>
</gene>
<dbReference type="CDD" id="cd03794">
    <property type="entry name" value="GT4_WbuB-like"/>
    <property type="match status" value="1"/>
</dbReference>
<dbReference type="PANTHER" id="PTHR12526:SF622">
    <property type="entry name" value="GLYCOSYLTRANSFERASE (GROUP I)"/>
    <property type="match status" value="1"/>
</dbReference>
<comment type="caution">
    <text evidence="3">The sequence shown here is derived from an EMBL/GenBank/DDBJ whole genome shotgun (WGS) entry which is preliminary data.</text>
</comment>
<evidence type="ECO:0000259" key="2">
    <source>
        <dbReference type="Pfam" id="PF13579"/>
    </source>
</evidence>
<reference evidence="3 4" key="1">
    <citation type="submission" date="2020-08" db="EMBL/GenBank/DDBJ databases">
        <title>Genome public.</title>
        <authorList>
            <person name="Liu C."/>
            <person name="Sun Q."/>
        </authorList>
    </citation>
    <scope>NUCLEOTIDE SEQUENCE [LARGE SCALE GENOMIC DNA]</scope>
    <source>
        <strain evidence="3 4">BX10</strain>
    </source>
</reference>
<proteinExistence type="predicted"/>
<evidence type="ECO:0000259" key="1">
    <source>
        <dbReference type="Pfam" id="PF00534"/>
    </source>
</evidence>
<dbReference type="Gene3D" id="3.40.50.2000">
    <property type="entry name" value="Glycogen Phosphorylase B"/>
    <property type="match status" value="2"/>
</dbReference>
<dbReference type="InterPro" id="IPR028098">
    <property type="entry name" value="Glyco_trans_4-like_N"/>
</dbReference>
<dbReference type="Pfam" id="PF00534">
    <property type="entry name" value="Glycos_transf_1"/>
    <property type="match status" value="1"/>
</dbReference>
<feature type="domain" description="Glycosyl transferase family 1" evidence="1">
    <location>
        <begin position="224"/>
        <end position="387"/>
    </location>
</feature>
<dbReference type="SUPFAM" id="SSF53756">
    <property type="entry name" value="UDP-Glycosyltransferase/glycogen phosphorylase"/>
    <property type="match status" value="1"/>
</dbReference>
<dbReference type="Pfam" id="PF13579">
    <property type="entry name" value="Glyco_trans_4_4"/>
    <property type="match status" value="1"/>
</dbReference>
<protein>
    <submittedName>
        <fullName evidence="3">Glycosyltransferase family 4 protein</fullName>
    </submittedName>
</protein>
<evidence type="ECO:0000313" key="4">
    <source>
        <dbReference type="Proteomes" id="UP000647491"/>
    </source>
</evidence>
<name>A0ABR7NNL8_9FIRM</name>
<dbReference type="PANTHER" id="PTHR12526">
    <property type="entry name" value="GLYCOSYLTRANSFERASE"/>
    <property type="match status" value="1"/>
</dbReference>
<keyword evidence="4" id="KW-1185">Reference proteome</keyword>
<sequence>MKILLINHYAGSPEMGMEFRPYYMAQEWIRQGHEVDIIAADYSHLRRKNPKVQRDWQIEEIDGIRYHWLRTGDYDGNGVRRALTMFRFVGKIWLKAKVIAREWKPDVVITSSTYPLDTYAGQRIRKYCLKNIKLIHEVHDMWPATLYEVGGMSKRHPFVVLMQFAENSAYQHSDRVVSLLPHAKSYMIAHGMDAEKYVCIPNGVVVSEWENPAPLPEIHKNFFEEHKGQFIVGYFGGHALSNALDILLDVAKRINDSQISFLLVGDGVEKKNLLKRKEEEKLDQVHFLPAVSKASIPELLKSIDCIYIGGANSPLYQFGLCPNKLFDSMMAGKPIIFAFTAPETAVEQYNCGLRINSGDTEGIVHSIKDIKELSLEQRSVLGANGKKAVLEHFTYKKLAKNFEALF</sequence>
<dbReference type="InterPro" id="IPR001296">
    <property type="entry name" value="Glyco_trans_1"/>
</dbReference>
<dbReference type="RefSeq" id="WP_262426635.1">
    <property type="nucleotide sequence ID" value="NZ_JACRTJ010000001.1"/>
</dbReference>
<organism evidence="3 4">
    <name type="scientific">Enterocloster hominis</name>
    <name type="common">ex Liu et al. 2021</name>
    <dbReference type="NCBI Taxonomy" id="2763663"/>
    <lineage>
        <taxon>Bacteria</taxon>
        <taxon>Bacillati</taxon>
        <taxon>Bacillota</taxon>
        <taxon>Clostridia</taxon>
        <taxon>Lachnospirales</taxon>
        <taxon>Lachnospiraceae</taxon>
        <taxon>Enterocloster</taxon>
    </lineage>
</organism>
<dbReference type="EMBL" id="JACRTJ010000001">
    <property type="protein sequence ID" value="MBC8597725.1"/>
    <property type="molecule type" value="Genomic_DNA"/>
</dbReference>
<evidence type="ECO:0000313" key="3">
    <source>
        <dbReference type="EMBL" id="MBC8597725.1"/>
    </source>
</evidence>
<feature type="domain" description="Glycosyltransferase subfamily 4-like N-terminal" evidence="2">
    <location>
        <begin position="16"/>
        <end position="203"/>
    </location>
</feature>